<feature type="domain" description="SnoaL-like" evidence="2">
    <location>
        <begin position="10"/>
        <end position="101"/>
    </location>
</feature>
<evidence type="ECO:0000313" key="4">
    <source>
        <dbReference type="Proteomes" id="UP001595909"/>
    </source>
</evidence>
<evidence type="ECO:0000259" key="2">
    <source>
        <dbReference type="Pfam" id="PF12680"/>
    </source>
</evidence>
<name>A0ABV9RWY6_9PSEU</name>
<dbReference type="InterPro" id="IPR037401">
    <property type="entry name" value="SnoaL-like"/>
</dbReference>
<dbReference type="Pfam" id="PF12680">
    <property type="entry name" value="SnoaL_2"/>
    <property type="match status" value="1"/>
</dbReference>
<dbReference type="EMBL" id="JBHSIM010000068">
    <property type="protein sequence ID" value="MFC4836652.1"/>
    <property type="molecule type" value="Genomic_DNA"/>
</dbReference>
<dbReference type="SUPFAM" id="SSF54427">
    <property type="entry name" value="NTF2-like"/>
    <property type="match status" value="2"/>
</dbReference>
<dbReference type="InterPro" id="IPR032710">
    <property type="entry name" value="NTF2-like_dom_sf"/>
</dbReference>
<dbReference type="Proteomes" id="UP001595909">
    <property type="component" value="Unassembled WGS sequence"/>
</dbReference>
<evidence type="ECO:0000313" key="3">
    <source>
        <dbReference type="EMBL" id="MFC4836652.1"/>
    </source>
</evidence>
<keyword evidence="4" id="KW-1185">Reference proteome</keyword>
<organism evidence="3 4">
    <name type="scientific">Actinomycetospora chibensis</name>
    <dbReference type="NCBI Taxonomy" id="663606"/>
    <lineage>
        <taxon>Bacteria</taxon>
        <taxon>Bacillati</taxon>
        <taxon>Actinomycetota</taxon>
        <taxon>Actinomycetes</taxon>
        <taxon>Pseudonocardiales</taxon>
        <taxon>Pseudonocardiaceae</taxon>
        <taxon>Actinomycetospora</taxon>
    </lineage>
</organism>
<feature type="region of interest" description="Disordered" evidence="1">
    <location>
        <begin position="128"/>
        <end position="147"/>
    </location>
</feature>
<accession>A0ABV9RWY6</accession>
<evidence type="ECO:0000256" key="1">
    <source>
        <dbReference type="SAM" id="MobiDB-lite"/>
    </source>
</evidence>
<comment type="caution">
    <text evidence="3">The sequence shown here is derived from an EMBL/GenBank/DDBJ whole genome shotgun (WGS) entry which is preliminary data.</text>
</comment>
<reference evidence="4" key="1">
    <citation type="journal article" date="2019" name="Int. J. Syst. Evol. Microbiol.">
        <title>The Global Catalogue of Microorganisms (GCM) 10K type strain sequencing project: providing services to taxonomists for standard genome sequencing and annotation.</title>
        <authorList>
            <consortium name="The Broad Institute Genomics Platform"/>
            <consortium name="The Broad Institute Genome Sequencing Center for Infectious Disease"/>
            <person name="Wu L."/>
            <person name="Ma J."/>
        </authorList>
    </citation>
    <scope>NUCLEOTIDE SEQUENCE [LARGE SCALE GENOMIC DNA]</scope>
    <source>
        <strain evidence="4">CCUG 50347</strain>
    </source>
</reference>
<proteinExistence type="predicted"/>
<dbReference type="RefSeq" id="WP_274191190.1">
    <property type="nucleotide sequence ID" value="NZ_BAABHN010000068.1"/>
</dbReference>
<sequence length="262" mass="28019">MDPFVALMRRYVVDYTNSHDLAVCDNIMEPDYVLRMGPHIVAGRDEAYKPATRKQLEQFPGLGLTVHEVVSNGERLALRFSEHGASVRHGGAVAVWGGIGLYAWNGRRLTANRVEQDYLARRRQLADGVPDAVPPPTPAPWDTVAREPDAGTERAARAWAEQGMPTLGDVVVDDGRHPATLVEPDVVVIDDLFSAGDRAAVHVTISGAFRGGLDGADEHLGAPATLHAAAVVAVADGRVVAGHVVRDRLGLLRALTPAGATR</sequence>
<protein>
    <submittedName>
        <fullName evidence="3">Nuclear transport factor 2 family protein</fullName>
    </submittedName>
</protein>
<gene>
    <name evidence="3" type="ORF">ACFPEL_29910</name>
</gene>
<dbReference type="Gene3D" id="3.10.450.50">
    <property type="match status" value="2"/>
</dbReference>